<keyword evidence="5" id="KW-0067">ATP-binding</keyword>
<protein>
    <recommendedName>
        <fullName evidence="2">leucine--tRNA ligase</fullName>
        <ecNumber evidence="2">6.1.1.4</ecNumber>
    </recommendedName>
</protein>
<reference evidence="9" key="1">
    <citation type="journal article" date="2014" name="Front. Microbiol.">
        <title>High frequency of phylogenetically diverse reductive dehalogenase-homologous genes in deep subseafloor sedimentary metagenomes.</title>
        <authorList>
            <person name="Kawai M."/>
            <person name="Futagami T."/>
            <person name="Toyoda A."/>
            <person name="Takaki Y."/>
            <person name="Nishi S."/>
            <person name="Hori S."/>
            <person name="Arai W."/>
            <person name="Tsubouchi T."/>
            <person name="Morono Y."/>
            <person name="Uchiyama I."/>
            <person name="Ito T."/>
            <person name="Fujiyama A."/>
            <person name="Inagaki F."/>
            <person name="Takami H."/>
        </authorList>
    </citation>
    <scope>NUCLEOTIDE SEQUENCE</scope>
    <source>
        <strain evidence="9">Expedition CK06-06</strain>
    </source>
</reference>
<evidence type="ECO:0000313" key="9">
    <source>
        <dbReference type="EMBL" id="GAG27229.1"/>
    </source>
</evidence>
<dbReference type="InterPro" id="IPR002302">
    <property type="entry name" value="Leu-tRNA-ligase"/>
</dbReference>
<name>X0W8E2_9ZZZZ</name>
<dbReference type="EC" id="6.1.1.4" evidence="2"/>
<dbReference type="AlphaFoldDB" id="X0W8E2"/>
<proteinExistence type="inferred from homology"/>
<sequence>MTDFNKIEKKWQQKWEKAKIFKTKEDKTKKKQFILEMYPYPSSTGLHMGHAFNYTIGDIYARFKRMNNYNVLYPMGYDALGLPAENAAIKAKKHPKIYTETAIKNFINQQKQLGLSYDWSRLIKTCDPEYYRWNQYFFLQFLKKDLAYRKKAAVNWCP</sequence>
<evidence type="ECO:0000256" key="3">
    <source>
        <dbReference type="ARBA" id="ARBA00022598"/>
    </source>
</evidence>
<feature type="domain" description="Aminoacyl-tRNA synthetase class Ia" evidence="8">
    <location>
        <begin position="10"/>
        <end position="158"/>
    </location>
</feature>
<feature type="non-terminal residue" evidence="9">
    <location>
        <position position="158"/>
    </location>
</feature>
<dbReference type="GO" id="GO:0004823">
    <property type="term" value="F:leucine-tRNA ligase activity"/>
    <property type="evidence" value="ECO:0007669"/>
    <property type="project" value="UniProtKB-EC"/>
</dbReference>
<dbReference type="InterPro" id="IPR002300">
    <property type="entry name" value="aa-tRNA-synth_Ia"/>
</dbReference>
<evidence type="ECO:0000256" key="4">
    <source>
        <dbReference type="ARBA" id="ARBA00022741"/>
    </source>
</evidence>
<comment type="caution">
    <text evidence="9">The sequence shown here is derived from an EMBL/GenBank/DDBJ whole genome shotgun (WGS) entry which is preliminary data.</text>
</comment>
<dbReference type="PANTHER" id="PTHR43740">
    <property type="entry name" value="LEUCYL-TRNA SYNTHETASE"/>
    <property type="match status" value="1"/>
</dbReference>
<dbReference type="GO" id="GO:0006429">
    <property type="term" value="P:leucyl-tRNA aminoacylation"/>
    <property type="evidence" value="ECO:0007669"/>
    <property type="project" value="InterPro"/>
</dbReference>
<evidence type="ECO:0000256" key="5">
    <source>
        <dbReference type="ARBA" id="ARBA00022840"/>
    </source>
</evidence>
<dbReference type="GO" id="GO:0005524">
    <property type="term" value="F:ATP binding"/>
    <property type="evidence" value="ECO:0007669"/>
    <property type="project" value="UniProtKB-KW"/>
</dbReference>
<evidence type="ECO:0000256" key="1">
    <source>
        <dbReference type="ARBA" id="ARBA00005594"/>
    </source>
</evidence>
<evidence type="ECO:0000256" key="6">
    <source>
        <dbReference type="ARBA" id="ARBA00022917"/>
    </source>
</evidence>
<accession>X0W8E2</accession>
<gene>
    <name evidence="9" type="ORF">S01H1_53907</name>
</gene>
<keyword evidence="6" id="KW-0648">Protein biosynthesis</keyword>
<dbReference type="FunFam" id="3.40.50.620:FF:000060">
    <property type="entry name" value="Leucine--tRNA ligase"/>
    <property type="match status" value="1"/>
</dbReference>
<evidence type="ECO:0000256" key="2">
    <source>
        <dbReference type="ARBA" id="ARBA00013164"/>
    </source>
</evidence>
<organism evidence="9">
    <name type="scientific">marine sediment metagenome</name>
    <dbReference type="NCBI Taxonomy" id="412755"/>
    <lineage>
        <taxon>unclassified sequences</taxon>
        <taxon>metagenomes</taxon>
        <taxon>ecological metagenomes</taxon>
    </lineage>
</organism>
<dbReference type="InterPro" id="IPR014729">
    <property type="entry name" value="Rossmann-like_a/b/a_fold"/>
</dbReference>
<dbReference type="Pfam" id="PF00133">
    <property type="entry name" value="tRNA-synt_1"/>
    <property type="match status" value="1"/>
</dbReference>
<dbReference type="Gene3D" id="3.40.50.620">
    <property type="entry name" value="HUPs"/>
    <property type="match status" value="1"/>
</dbReference>
<evidence type="ECO:0000256" key="7">
    <source>
        <dbReference type="ARBA" id="ARBA00023146"/>
    </source>
</evidence>
<dbReference type="SUPFAM" id="SSF52374">
    <property type="entry name" value="Nucleotidylyl transferase"/>
    <property type="match status" value="1"/>
</dbReference>
<comment type="similarity">
    <text evidence="1">Belongs to the class-I aminoacyl-tRNA synthetase family.</text>
</comment>
<dbReference type="PRINTS" id="PR00985">
    <property type="entry name" value="TRNASYNTHLEU"/>
</dbReference>
<evidence type="ECO:0000259" key="8">
    <source>
        <dbReference type="Pfam" id="PF00133"/>
    </source>
</evidence>
<dbReference type="EMBL" id="BARS01034938">
    <property type="protein sequence ID" value="GAG27229.1"/>
    <property type="molecule type" value="Genomic_DNA"/>
</dbReference>
<keyword evidence="7" id="KW-0030">Aminoacyl-tRNA synthetase</keyword>
<keyword evidence="3" id="KW-0436">Ligase</keyword>
<keyword evidence="4" id="KW-0547">Nucleotide-binding</keyword>
<dbReference type="PANTHER" id="PTHR43740:SF2">
    <property type="entry name" value="LEUCINE--TRNA LIGASE, MITOCHONDRIAL"/>
    <property type="match status" value="1"/>
</dbReference>